<name>A0A813I084_POLGL</name>
<evidence type="ECO:0000256" key="6">
    <source>
        <dbReference type="SAM" id="Phobius"/>
    </source>
</evidence>
<dbReference type="InterPro" id="IPR027359">
    <property type="entry name" value="Volt_channel_dom_sf"/>
</dbReference>
<evidence type="ECO:0000256" key="3">
    <source>
        <dbReference type="ARBA" id="ARBA00022989"/>
    </source>
</evidence>
<evidence type="ECO:0000256" key="5">
    <source>
        <dbReference type="SAM" id="MobiDB-lite"/>
    </source>
</evidence>
<comment type="caution">
    <text evidence="8">The sequence shown here is derived from an EMBL/GenBank/DDBJ whole genome shotgun (WGS) entry which is preliminary data.</text>
</comment>
<evidence type="ECO:0000256" key="2">
    <source>
        <dbReference type="ARBA" id="ARBA00022692"/>
    </source>
</evidence>
<dbReference type="PANTHER" id="PTHR43336:SF3">
    <property type="entry name" value="GUANYLATE CYCLASE DOMAIN-CONTAINING PROTEIN"/>
    <property type="match status" value="1"/>
</dbReference>
<dbReference type="SUPFAM" id="SSF81324">
    <property type="entry name" value="Voltage-gated potassium channels"/>
    <property type="match status" value="1"/>
</dbReference>
<feature type="transmembrane region" description="Helical" evidence="6">
    <location>
        <begin position="171"/>
        <end position="190"/>
    </location>
</feature>
<dbReference type="AlphaFoldDB" id="A0A813I084"/>
<gene>
    <name evidence="8" type="ORF">PGLA1383_LOCUS57738</name>
</gene>
<evidence type="ECO:0000313" key="9">
    <source>
        <dbReference type="Proteomes" id="UP000654075"/>
    </source>
</evidence>
<feature type="domain" description="Ion transport" evidence="7">
    <location>
        <begin position="111"/>
        <end position="233"/>
    </location>
</feature>
<organism evidence="8 9">
    <name type="scientific">Polarella glacialis</name>
    <name type="common">Dinoflagellate</name>
    <dbReference type="NCBI Taxonomy" id="89957"/>
    <lineage>
        <taxon>Eukaryota</taxon>
        <taxon>Sar</taxon>
        <taxon>Alveolata</taxon>
        <taxon>Dinophyceae</taxon>
        <taxon>Suessiales</taxon>
        <taxon>Suessiaceae</taxon>
        <taxon>Polarella</taxon>
    </lineage>
</organism>
<dbReference type="GO" id="GO:0016020">
    <property type="term" value="C:membrane"/>
    <property type="evidence" value="ECO:0007669"/>
    <property type="project" value="UniProtKB-SubCell"/>
</dbReference>
<protein>
    <recommendedName>
        <fullName evidence="7">Ion transport domain-containing protein</fullName>
    </recommendedName>
</protein>
<feature type="compositionally biased region" description="Basic and acidic residues" evidence="5">
    <location>
        <begin position="267"/>
        <end position="279"/>
    </location>
</feature>
<dbReference type="OMA" id="EIMASPW"/>
<keyword evidence="3 6" id="KW-1133">Transmembrane helix</keyword>
<keyword evidence="9" id="KW-1185">Reference proteome</keyword>
<evidence type="ECO:0000259" key="7">
    <source>
        <dbReference type="Pfam" id="PF00520"/>
    </source>
</evidence>
<dbReference type="Pfam" id="PF00520">
    <property type="entry name" value="Ion_trans"/>
    <property type="match status" value="1"/>
</dbReference>
<dbReference type="InterPro" id="IPR029787">
    <property type="entry name" value="Nucleotide_cyclase"/>
</dbReference>
<feature type="region of interest" description="Disordered" evidence="5">
    <location>
        <begin position="1"/>
        <end position="78"/>
    </location>
</feature>
<dbReference type="GO" id="GO:0005216">
    <property type="term" value="F:monoatomic ion channel activity"/>
    <property type="evidence" value="ECO:0007669"/>
    <property type="project" value="InterPro"/>
</dbReference>
<sequence length="879" mass="96681">MSPSNGAIQLPIQVEKPAAPPAAELLRPPRMSAISRESGASSVPGAAVLPKRTSRKDSQASPGGSMPDASPKGSMLKSEEGRVSGVAGKISLRAGTPFWVTCSRNVVDNRWFMLVTTILTIYALTGDDIRIMCTDKPSDFIFNINAVICIVVFSAEVLLSCIGKNDYYLGFFFWLDVISTATLVLDLTWVSEFLEGSSADASNMRSGRTARVGARAARVVRVLRLVRILKLYKAYYEAKQRRAAKEAKERGEETDDWDETDVDDDQEGKGEGRESRVGKKLSEMTTRRVICLILAMLLVLPVLRAEESNLTPFSASYGADVVNQAFSGYLRGSGDKSEYQRALLNYIYYHNWFARAAEDTHCPSRNCNNQYFGQLFWVGITGTSSASLSTNSTTLDLNFIQSFNKNASLHTTEGVLYAYGTMPDFAQEIMASPWTQKCVTSSGTERLGFSLLSELWDHKISYKVPCPENLRSTELQGYSPQLMSDGERQSLSLTFFFDMRPFAKADSGFNLSITFFIMILLIGGSLTFSYDANRLVLQPVEKMIERVEAIRSRPLLAMKMADDEFRVEEMKKVKLEKREKDKVKKFFMDIVAAVCFSNDGAELMETVILEKTIIKLGSLLALGFGEAGADVIGKNMSGSDTAGVNAMVAGRKVECIIGVCRVRSFSTATEVLQSKVMTFGNQIAEIVHGVCNEFNGAPNKNTGETFLVIWKEDAHKTEGIMNRYAESACVAFALVVGSVHRSSLLGTYRGHPGLQNRLGSDCRVHLSCGLHKGWAIEGAVGSEFKIDCSYLSPNVSIATSIERASEIYGVAHVMGQSVVELCSPAMKSKFRLMDKVVLKGSPKPMEIYCVDLDYMALEIDNSKMPGKKALPNSTVPDIV</sequence>
<accession>A0A813I084</accession>
<feature type="compositionally biased region" description="Low complexity" evidence="5">
    <location>
        <begin position="21"/>
        <end position="30"/>
    </location>
</feature>
<keyword evidence="4 6" id="KW-0472">Membrane</keyword>
<evidence type="ECO:0000256" key="4">
    <source>
        <dbReference type="ARBA" id="ARBA00023136"/>
    </source>
</evidence>
<evidence type="ECO:0000256" key="1">
    <source>
        <dbReference type="ARBA" id="ARBA00004141"/>
    </source>
</evidence>
<feature type="transmembrane region" description="Helical" evidence="6">
    <location>
        <begin position="509"/>
        <end position="530"/>
    </location>
</feature>
<proteinExistence type="predicted"/>
<evidence type="ECO:0000313" key="8">
    <source>
        <dbReference type="EMBL" id="CAE8643392.1"/>
    </source>
</evidence>
<dbReference type="InterPro" id="IPR005821">
    <property type="entry name" value="Ion_trans_dom"/>
</dbReference>
<dbReference type="Proteomes" id="UP000654075">
    <property type="component" value="Unassembled WGS sequence"/>
</dbReference>
<reference evidence="8" key="1">
    <citation type="submission" date="2021-02" db="EMBL/GenBank/DDBJ databases">
        <authorList>
            <person name="Dougan E. K."/>
            <person name="Rhodes N."/>
            <person name="Thang M."/>
            <person name="Chan C."/>
        </authorList>
    </citation>
    <scope>NUCLEOTIDE SEQUENCE</scope>
</reference>
<dbReference type="EMBL" id="CAJNNV010033352">
    <property type="protein sequence ID" value="CAE8643392.1"/>
    <property type="molecule type" value="Genomic_DNA"/>
</dbReference>
<feature type="transmembrane region" description="Helical" evidence="6">
    <location>
        <begin position="140"/>
        <end position="159"/>
    </location>
</feature>
<dbReference type="SUPFAM" id="SSF55073">
    <property type="entry name" value="Nucleotide cyclase"/>
    <property type="match status" value="1"/>
</dbReference>
<keyword evidence="2 6" id="KW-0812">Transmembrane</keyword>
<feature type="transmembrane region" description="Helical" evidence="6">
    <location>
        <begin position="285"/>
        <end position="303"/>
    </location>
</feature>
<dbReference type="Gene3D" id="1.20.120.350">
    <property type="entry name" value="Voltage-gated potassium channels. Chain C"/>
    <property type="match status" value="1"/>
</dbReference>
<comment type="subcellular location">
    <subcellularLocation>
        <location evidence="1">Membrane</location>
        <topology evidence="1">Multi-pass membrane protein</topology>
    </subcellularLocation>
</comment>
<feature type="compositionally biased region" description="Acidic residues" evidence="5">
    <location>
        <begin position="252"/>
        <end position="266"/>
    </location>
</feature>
<dbReference type="OrthoDB" id="60033at2759"/>
<dbReference type="PANTHER" id="PTHR43336">
    <property type="entry name" value="OXYGEN SENSOR HISTIDINE KINASE RESPONSE REGULATOR DEVS/DOSS"/>
    <property type="match status" value="1"/>
</dbReference>
<dbReference type="Gene3D" id="3.30.70.1230">
    <property type="entry name" value="Nucleotide cyclase"/>
    <property type="match status" value="1"/>
</dbReference>
<feature type="region of interest" description="Disordered" evidence="5">
    <location>
        <begin position="245"/>
        <end position="279"/>
    </location>
</feature>